<evidence type="ECO:0008006" key="3">
    <source>
        <dbReference type="Google" id="ProtNLM"/>
    </source>
</evidence>
<name>A0A9X7HPG3_BACCE</name>
<organism evidence="1 2">
    <name type="scientific">Bacillus cereus</name>
    <dbReference type="NCBI Taxonomy" id="1396"/>
    <lineage>
        <taxon>Bacteria</taxon>
        <taxon>Bacillati</taxon>
        <taxon>Bacillota</taxon>
        <taxon>Bacilli</taxon>
        <taxon>Bacillales</taxon>
        <taxon>Bacillaceae</taxon>
        <taxon>Bacillus</taxon>
        <taxon>Bacillus cereus group</taxon>
    </lineage>
</organism>
<sequence length="74" mass="8705">MKDIVFTLEFDDDIANSRANDYLEQGWTLLHVGTKLIDIHNEQAYYNTTYVVGANQEQYDKYKKELEEDNLSLI</sequence>
<protein>
    <recommendedName>
        <fullName evidence="3">DUF1737 domain-containing protein</fullName>
    </recommendedName>
</protein>
<evidence type="ECO:0000313" key="2">
    <source>
        <dbReference type="Proteomes" id="UP000225135"/>
    </source>
</evidence>
<dbReference type="RefSeq" id="WP_071728550.1">
    <property type="nucleotide sequence ID" value="NZ_BIYE01000004.1"/>
</dbReference>
<dbReference type="Proteomes" id="UP000225135">
    <property type="component" value="Unassembled WGS sequence"/>
</dbReference>
<accession>A0A9X7HPG3</accession>
<gene>
    <name evidence="1" type="ORF">COI69_03920</name>
</gene>
<comment type="caution">
    <text evidence="1">The sequence shown here is derived from an EMBL/GenBank/DDBJ whole genome shotgun (WGS) entry which is preliminary data.</text>
</comment>
<proteinExistence type="predicted"/>
<reference evidence="1 2" key="1">
    <citation type="submission" date="2017-09" db="EMBL/GenBank/DDBJ databases">
        <title>Large-scale bioinformatics analysis of Bacillus genomes uncovers conserved roles of natural products in bacterial physiology.</title>
        <authorList>
            <consortium name="Agbiome Team Llc"/>
            <person name="Bleich R.M."/>
            <person name="Grubbs K.J."/>
            <person name="Santa Maria K.C."/>
            <person name="Allen S.E."/>
            <person name="Farag S."/>
            <person name="Shank E.A."/>
            <person name="Bowers A."/>
        </authorList>
    </citation>
    <scope>NUCLEOTIDE SEQUENCE [LARGE SCALE GENOMIC DNA]</scope>
    <source>
        <strain evidence="1 2">AFS029792</strain>
    </source>
</reference>
<dbReference type="AlphaFoldDB" id="A0A9X7HPG3"/>
<dbReference type="EMBL" id="NUUR01000009">
    <property type="protein sequence ID" value="PHG83933.1"/>
    <property type="molecule type" value="Genomic_DNA"/>
</dbReference>
<evidence type="ECO:0000313" key="1">
    <source>
        <dbReference type="EMBL" id="PHG83933.1"/>
    </source>
</evidence>